<reference evidence="2" key="1">
    <citation type="journal article" date="2024" name="Front. Bioeng. Biotechnol.">
        <title>Genome-scale model development and genomic sequencing of the oleaginous clade Lipomyces.</title>
        <authorList>
            <person name="Czajka J.J."/>
            <person name="Han Y."/>
            <person name="Kim J."/>
            <person name="Mondo S.J."/>
            <person name="Hofstad B.A."/>
            <person name="Robles A."/>
            <person name="Haridas S."/>
            <person name="Riley R."/>
            <person name="LaButti K."/>
            <person name="Pangilinan J."/>
            <person name="Andreopoulos W."/>
            <person name="Lipzen A."/>
            <person name="Yan J."/>
            <person name="Wang M."/>
            <person name="Ng V."/>
            <person name="Grigoriev I.V."/>
            <person name="Spatafora J.W."/>
            <person name="Magnuson J.K."/>
            <person name="Baker S.E."/>
            <person name="Pomraning K.R."/>
        </authorList>
    </citation>
    <scope>NUCLEOTIDE SEQUENCE [LARGE SCALE GENOMIC DNA]</scope>
    <source>
        <strain evidence="2">CBS 10300</strain>
    </source>
</reference>
<name>A0ACC3TM45_9ASCO</name>
<accession>A0ACC3TM45</accession>
<gene>
    <name evidence="1" type="ORF">V1517DRAFT_325489</name>
</gene>
<protein>
    <submittedName>
        <fullName evidence="1">FtsJ-like methyltransferase-domain-containing protein</fullName>
    </submittedName>
</protein>
<evidence type="ECO:0000313" key="1">
    <source>
        <dbReference type="EMBL" id="KAK9321735.1"/>
    </source>
</evidence>
<comment type="caution">
    <text evidence="1">The sequence shown here is derived from an EMBL/GenBank/DDBJ whole genome shotgun (WGS) entry which is preliminary data.</text>
</comment>
<organism evidence="1 2">
    <name type="scientific">Lipomyces orientalis</name>
    <dbReference type="NCBI Taxonomy" id="1233043"/>
    <lineage>
        <taxon>Eukaryota</taxon>
        <taxon>Fungi</taxon>
        <taxon>Dikarya</taxon>
        <taxon>Ascomycota</taxon>
        <taxon>Saccharomycotina</taxon>
        <taxon>Lipomycetes</taxon>
        <taxon>Lipomycetales</taxon>
        <taxon>Lipomycetaceae</taxon>
        <taxon>Lipomyces</taxon>
    </lineage>
</organism>
<dbReference type="EMBL" id="MU970091">
    <property type="protein sequence ID" value="KAK9321735.1"/>
    <property type="molecule type" value="Genomic_DNA"/>
</dbReference>
<keyword evidence="2" id="KW-1185">Reference proteome</keyword>
<sequence>MAECRARATSTLQRVRITAPSRNIVIMEYISRLRPLSSGSIPSDFHEVIRFASSGSSKRWTTRQRRDPYSREATLRNLKSRAAFKLLEIDHNHHIFQRGQTVVDLGFAPGSWTQVAVDRTGGNGRILGIDILPCIPPKGASTIQGNFLHVETQREVKAFLAEDSLGRPVDRDALGAAGEEVGYIDLERQSELSASSHQGVDDIKPSANASAGARVVDVVLSDMMANTSGNSFRDHALSMDLCNSALAFALDTLKRGGHFICKFYSGAEDVDLERRLRKAFEVVKREKPRASRSQSREQYFVSKTLKEGVTKQDLYGDLYDH</sequence>
<evidence type="ECO:0000313" key="2">
    <source>
        <dbReference type="Proteomes" id="UP001489719"/>
    </source>
</evidence>
<proteinExistence type="predicted"/>
<dbReference type="Proteomes" id="UP001489719">
    <property type="component" value="Unassembled WGS sequence"/>
</dbReference>